<reference evidence="1 2" key="1">
    <citation type="submission" date="2024-06" db="EMBL/GenBank/DDBJ databases">
        <authorList>
            <person name="Kaempfer P."/>
            <person name="Viver T."/>
        </authorList>
    </citation>
    <scope>NUCLEOTIDE SEQUENCE [LARGE SCALE GENOMIC DNA]</scope>
    <source>
        <strain evidence="1 2">ST-119</strain>
    </source>
</reference>
<dbReference type="RefSeq" id="WP_408085658.1">
    <property type="nucleotide sequence ID" value="NZ_JBELPZ010000015.1"/>
</dbReference>
<name>A0ABW8YYV4_9FLAO</name>
<protein>
    <submittedName>
        <fullName evidence="1">Uncharacterized protein</fullName>
    </submittedName>
</protein>
<dbReference type="EMBL" id="JBELPZ010000015">
    <property type="protein sequence ID" value="MFL9845378.1"/>
    <property type="molecule type" value="Genomic_DNA"/>
</dbReference>
<dbReference type="Proteomes" id="UP001629156">
    <property type="component" value="Unassembled WGS sequence"/>
</dbReference>
<accession>A0ABW8YYV4</accession>
<organism evidence="1 2">
    <name type="scientific">Flavobacterium rhizosphaerae</name>
    <dbReference type="NCBI Taxonomy" id="3163298"/>
    <lineage>
        <taxon>Bacteria</taxon>
        <taxon>Pseudomonadati</taxon>
        <taxon>Bacteroidota</taxon>
        <taxon>Flavobacteriia</taxon>
        <taxon>Flavobacteriales</taxon>
        <taxon>Flavobacteriaceae</taxon>
        <taxon>Flavobacterium</taxon>
    </lineage>
</organism>
<proteinExistence type="predicted"/>
<evidence type="ECO:0000313" key="1">
    <source>
        <dbReference type="EMBL" id="MFL9845378.1"/>
    </source>
</evidence>
<evidence type="ECO:0000313" key="2">
    <source>
        <dbReference type="Proteomes" id="UP001629156"/>
    </source>
</evidence>
<gene>
    <name evidence="1" type="ORF">ABS766_13200</name>
</gene>
<sequence>MNKILTLFLMGLLAVSCNDDEPGISDPNPVTGNKVLMLKVDYQTYAFEEGTQLEFEEATNFTVGVDYHPPGDFGSVALYYSETGQKLFEGGIVWMGLGDMTYPQELNDASAFVTMNGEVSEPEFEPVNYNEEEAAPMTEDADFTAIWNAVNNLQLVNDYRAANPNATVKVFLYTPSVGVGNPADWDYFVFIKN</sequence>
<keyword evidence="2" id="KW-1185">Reference proteome</keyword>
<comment type="caution">
    <text evidence="1">The sequence shown here is derived from an EMBL/GenBank/DDBJ whole genome shotgun (WGS) entry which is preliminary data.</text>
</comment>
<dbReference type="PROSITE" id="PS51257">
    <property type="entry name" value="PROKAR_LIPOPROTEIN"/>
    <property type="match status" value="1"/>
</dbReference>